<dbReference type="PROSITE" id="PS51257">
    <property type="entry name" value="PROKAR_LIPOPROTEIN"/>
    <property type="match status" value="1"/>
</dbReference>
<name>A0A0E9MVA2_9BACT</name>
<dbReference type="RefSeq" id="WP_046367272.1">
    <property type="nucleotide sequence ID" value="NZ_BBWV01000001.1"/>
</dbReference>
<dbReference type="InterPro" id="IPR008969">
    <property type="entry name" value="CarboxyPept-like_regulatory"/>
</dbReference>
<organism evidence="1 2">
    <name type="scientific">Flavihumibacter petaseus NBRC 106054</name>
    <dbReference type="NCBI Taxonomy" id="1220578"/>
    <lineage>
        <taxon>Bacteria</taxon>
        <taxon>Pseudomonadati</taxon>
        <taxon>Bacteroidota</taxon>
        <taxon>Chitinophagia</taxon>
        <taxon>Chitinophagales</taxon>
        <taxon>Chitinophagaceae</taxon>
        <taxon>Flavihumibacter</taxon>
    </lineage>
</organism>
<proteinExistence type="predicted"/>
<accession>A0A0E9MVA2</accession>
<dbReference type="OrthoDB" id="9959861at2"/>
<evidence type="ECO:0008006" key="3">
    <source>
        <dbReference type="Google" id="ProtNLM"/>
    </source>
</evidence>
<dbReference type="STRING" id="1220578.FPE01S_01_04150"/>
<comment type="caution">
    <text evidence="1">The sequence shown here is derived from an EMBL/GenBank/DDBJ whole genome shotgun (WGS) entry which is preliminary data.</text>
</comment>
<sequence>MKVLSKSNRKSAFAWLIPVVAITLTAGCKDSLIANQTGAVKITDTSSVSWFNYGGYSDTSVALISGKVFERLDQPDGSDSIKPLPGVSIEFRKIKKSTLSDSNGEFLIGVEKGIFSIIISKKGYESITLDNYRSDPDQVSYTQITLVKGNEQRSYNIPPPTSK</sequence>
<protein>
    <recommendedName>
        <fullName evidence="3">Carboxypeptidase regulatory-like domain-containing protein</fullName>
    </recommendedName>
</protein>
<dbReference type="Proteomes" id="UP000033121">
    <property type="component" value="Unassembled WGS sequence"/>
</dbReference>
<evidence type="ECO:0000313" key="2">
    <source>
        <dbReference type="Proteomes" id="UP000033121"/>
    </source>
</evidence>
<dbReference type="SUPFAM" id="SSF49464">
    <property type="entry name" value="Carboxypeptidase regulatory domain-like"/>
    <property type="match status" value="1"/>
</dbReference>
<gene>
    <name evidence="1" type="ORF">FPE01S_01_04150</name>
</gene>
<dbReference type="AlphaFoldDB" id="A0A0E9MVA2"/>
<dbReference type="EMBL" id="BBWV01000001">
    <property type="protein sequence ID" value="GAO41403.1"/>
    <property type="molecule type" value="Genomic_DNA"/>
</dbReference>
<keyword evidence="2" id="KW-1185">Reference proteome</keyword>
<evidence type="ECO:0000313" key="1">
    <source>
        <dbReference type="EMBL" id="GAO41403.1"/>
    </source>
</evidence>
<reference evidence="1 2" key="1">
    <citation type="submission" date="2015-04" db="EMBL/GenBank/DDBJ databases">
        <title>Whole genome shotgun sequence of Flavihumibacter petaseus NBRC 106054.</title>
        <authorList>
            <person name="Miyazawa S."/>
            <person name="Hosoyama A."/>
            <person name="Hashimoto M."/>
            <person name="Noguchi M."/>
            <person name="Tsuchikane K."/>
            <person name="Ohji S."/>
            <person name="Yamazoe A."/>
            <person name="Ichikawa N."/>
            <person name="Kimura A."/>
            <person name="Fujita N."/>
        </authorList>
    </citation>
    <scope>NUCLEOTIDE SEQUENCE [LARGE SCALE GENOMIC DNA]</scope>
    <source>
        <strain evidence="1 2">NBRC 106054</strain>
    </source>
</reference>
<dbReference type="Gene3D" id="2.60.40.1120">
    <property type="entry name" value="Carboxypeptidase-like, regulatory domain"/>
    <property type="match status" value="1"/>
</dbReference>